<dbReference type="HOGENOM" id="CLU_112369_0_0_11"/>
<keyword evidence="2" id="KW-1133">Transmembrane helix</keyword>
<organism evidence="3 4">
    <name type="scientific">Corynebacterium otitidis ATCC 51513</name>
    <dbReference type="NCBI Taxonomy" id="883169"/>
    <lineage>
        <taxon>Bacteria</taxon>
        <taxon>Bacillati</taxon>
        <taxon>Actinomycetota</taxon>
        <taxon>Actinomycetes</taxon>
        <taxon>Mycobacteriales</taxon>
        <taxon>Corynebacteriaceae</taxon>
        <taxon>Corynebacterium</taxon>
    </lineage>
</organism>
<gene>
    <name evidence="3" type="ORF">HMPREF9719_01193</name>
</gene>
<dbReference type="AlphaFoldDB" id="K0YFE0"/>
<keyword evidence="4" id="KW-1185">Reference proteome</keyword>
<dbReference type="EMBL" id="AHAE01000054">
    <property type="protein sequence ID" value="EJZ81873.1"/>
    <property type="molecule type" value="Genomic_DNA"/>
</dbReference>
<reference evidence="3 4" key="1">
    <citation type="submission" date="2012-08" db="EMBL/GenBank/DDBJ databases">
        <title>The Genome Sequence of Turicella otitidis ATCC 51513.</title>
        <authorList>
            <consortium name="The Broad Institute Genome Sequencing Platform"/>
            <person name="Earl A."/>
            <person name="Ward D."/>
            <person name="Feldgarden M."/>
            <person name="Gevers D."/>
            <person name="Huys G."/>
            <person name="Walker B."/>
            <person name="Young S.K."/>
            <person name="Zeng Q."/>
            <person name="Gargeya S."/>
            <person name="Fitzgerald M."/>
            <person name="Haas B."/>
            <person name="Abouelleil A."/>
            <person name="Alvarado L."/>
            <person name="Arachchi H.M."/>
            <person name="Berlin A.M."/>
            <person name="Chapman S.B."/>
            <person name="Goldberg J."/>
            <person name="Griggs A."/>
            <person name="Gujja S."/>
            <person name="Hansen M."/>
            <person name="Howarth C."/>
            <person name="Imamovic A."/>
            <person name="Larimer J."/>
            <person name="McCowen C."/>
            <person name="Montmayeur A."/>
            <person name="Murphy C."/>
            <person name="Neiman D."/>
            <person name="Pearson M."/>
            <person name="Priest M."/>
            <person name="Roberts A."/>
            <person name="Saif S."/>
            <person name="Shea T."/>
            <person name="Sisk P."/>
            <person name="Sykes S."/>
            <person name="Wortman J."/>
            <person name="Nusbaum C."/>
            <person name="Birren B."/>
        </authorList>
    </citation>
    <scope>NUCLEOTIDE SEQUENCE [LARGE SCALE GENOMIC DNA]</scope>
    <source>
        <strain evidence="3 4">ATCC 51513</strain>
    </source>
</reference>
<comment type="caution">
    <text evidence="3">The sequence shown here is derived from an EMBL/GenBank/DDBJ whole genome shotgun (WGS) entry which is preliminary data.</text>
</comment>
<keyword evidence="2" id="KW-0472">Membrane</keyword>
<dbReference type="Proteomes" id="UP000006078">
    <property type="component" value="Unassembled WGS sequence"/>
</dbReference>
<evidence type="ECO:0000256" key="1">
    <source>
        <dbReference type="SAM" id="MobiDB-lite"/>
    </source>
</evidence>
<keyword evidence="2" id="KW-0812">Transmembrane</keyword>
<proteinExistence type="predicted"/>
<dbReference type="RefSeq" id="WP_004601083.1">
    <property type="nucleotide sequence ID" value="NZ_HF541867.1"/>
</dbReference>
<feature type="transmembrane region" description="Helical" evidence="2">
    <location>
        <begin position="121"/>
        <end position="139"/>
    </location>
</feature>
<feature type="compositionally biased region" description="Basic and acidic residues" evidence="1">
    <location>
        <begin position="173"/>
        <end position="182"/>
    </location>
</feature>
<dbReference type="eggNOG" id="ENOG5031J83">
    <property type="taxonomic scope" value="Bacteria"/>
</dbReference>
<feature type="region of interest" description="Disordered" evidence="1">
    <location>
        <begin position="148"/>
        <end position="193"/>
    </location>
</feature>
<protein>
    <submittedName>
        <fullName evidence="3">Uncharacterized protein</fullName>
    </submittedName>
</protein>
<evidence type="ECO:0000313" key="4">
    <source>
        <dbReference type="Proteomes" id="UP000006078"/>
    </source>
</evidence>
<feature type="transmembrane region" description="Helical" evidence="2">
    <location>
        <begin position="33"/>
        <end position="62"/>
    </location>
</feature>
<feature type="transmembrane region" description="Helical" evidence="2">
    <location>
        <begin position="94"/>
        <end position="115"/>
    </location>
</feature>
<dbReference type="OrthoDB" id="4427659at2"/>
<evidence type="ECO:0000313" key="3">
    <source>
        <dbReference type="EMBL" id="EJZ81873.1"/>
    </source>
</evidence>
<accession>K0YFE0</accession>
<feature type="compositionally biased region" description="Acidic residues" evidence="1">
    <location>
        <begin position="151"/>
        <end position="167"/>
    </location>
</feature>
<sequence>MSSSQFESLYPEIDPTEPLPLSLAERAALTTPVVVLAFGAALPHLVTTVVGAVLVVAALAWVGGNTRRRVRATARARFPEEDWAEDEVTSALRLGIFLPAVWLALLIVALATAFFVPDSAAPVAATVVAVLAGAATWLMPGINPLWHPHDADEDSAEDEDGADDEGENSLWRADTEVLEKVPAKPAGGAAESK</sequence>
<evidence type="ECO:0000256" key="2">
    <source>
        <dbReference type="SAM" id="Phobius"/>
    </source>
</evidence>
<name>K0YFE0_9CORY</name>